<dbReference type="eggNOG" id="COG0642">
    <property type="taxonomic scope" value="Bacteria"/>
</dbReference>
<dbReference type="Gene3D" id="3.30.565.10">
    <property type="entry name" value="Histidine kinase-like ATPase, C-terminal domain"/>
    <property type="match status" value="1"/>
</dbReference>
<evidence type="ECO:0000256" key="4">
    <source>
        <dbReference type="ARBA" id="ARBA00022679"/>
    </source>
</evidence>
<dbReference type="InterPro" id="IPR036097">
    <property type="entry name" value="HisK_dim/P_sf"/>
</dbReference>
<reference evidence="10 11" key="1">
    <citation type="submission" date="2015-09" db="EMBL/GenBank/DDBJ databases">
        <title>Identification and resolution of microdiversity through metagenomic sequencing of parallel consortia.</title>
        <authorList>
            <person name="Nelson W.C."/>
            <person name="Romine M.F."/>
            <person name="Lindemann S.R."/>
        </authorList>
    </citation>
    <scope>NUCLEOTIDE SEQUENCE [LARGE SCALE GENOMIC DNA]</scope>
    <source>
        <strain evidence="10">HL-49</strain>
    </source>
</reference>
<evidence type="ECO:0000256" key="7">
    <source>
        <dbReference type="ARBA" id="ARBA00022989"/>
    </source>
</evidence>
<dbReference type="Pfam" id="PF00512">
    <property type="entry name" value="HisKA"/>
    <property type="match status" value="1"/>
</dbReference>
<dbReference type="PROSITE" id="PS50109">
    <property type="entry name" value="HIS_KIN"/>
    <property type="match status" value="1"/>
</dbReference>
<organism evidence="10 11">
    <name type="scientific">Algoriphagus marincola HL-49</name>
    <dbReference type="NCBI Taxonomy" id="1305737"/>
    <lineage>
        <taxon>Bacteria</taxon>
        <taxon>Pseudomonadati</taxon>
        <taxon>Bacteroidota</taxon>
        <taxon>Cytophagia</taxon>
        <taxon>Cytophagales</taxon>
        <taxon>Cyclobacteriaceae</taxon>
        <taxon>Algoriphagus</taxon>
    </lineage>
</organism>
<keyword evidence="3" id="KW-0597">Phosphoprotein</keyword>
<dbReference type="AlphaFoldDB" id="A0A0P7YFJ1"/>
<evidence type="ECO:0000256" key="2">
    <source>
        <dbReference type="ARBA" id="ARBA00012438"/>
    </source>
</evidence>
<evidence type="ECO:0000313" key="11">
    <source>
        <dbReference type="Proteomes" id="UP000050421"/>
    </source>
</evidence>
<keyword evidence="5 8" id="KW-0812">Transmembrane</keyword>
<protein>
    <recommendedName>
        <fullName evidence="2">histidine kinase</fullName>
        <ecNumber evidence="2">2.7.13.3</ecNumber>
    </recommendedName>
</protein>
<dbReference type="CDD" id="cd00082">
    <property type="entry name" value="HisKA"/>
    <property type="match status" value="1"/>
</dbReference>
<evidence type="ECO:0000256" key="1">
    <source>
        <dbReference type="ARBA" id="ARBA00000085"/>
    </source>
</evidence>
<dbReference type="PANTHER" id="PTHR45436:SF5">
    <property type="entry name" value="SENSOR HISTIDINE KINASE TRCS"/>
    <property type="match status" value="1"/>
</dbReference>
<keyword evidence="4" id="KW-0808">Transferase</keyword>
<comment type="catalytic activity">
    <reaction evidence="1">
        <text>ATP + protein L-histidine = ADP + protein N-phospho-L-histidine.</text>
        <dbReference type="EC" id="2.7.13.3"/>
    </reaction>
</comment>
<dbReference type="STRING" id="1305737.GCA_000526355_02194"/>
<dbReference type="InterPro" id="IPR036890">
    <property type="entry name" value="HATPase_C_sf"/>
</dbReference>
<dbReference type="PANTHER" id="PTHR45436">
    <property type="entry name" value="SENSOR HISTIDINE KINASE YKOH"/>
    <property type="match status" value="1"/>
</dbReference>
<accession>A0A0P7YFJ1</accession>
<dbReference type="SMART" id="SM00388">
    <property type="entry name" value="HisKA"/>
    <property type="match status" value="1"/>
</dbReference>
<dbReference type="InterPro" id="IPR005467">
    <property type="entry name" value="His_kinase_dom"/>
</dbReference>
<sequence length="417" mass="48751">MRLLNLLTAWYILITMVGLLIGGFLIYKKLEKEIDFELGRELDRQIDAYAQRVKAGVPPDRLNYDKLEIKEIPFNLPIEELSLRDTVAYHDPMNRHEKQLKASKSFKTEDKHYRISYYNLVIESEDITETVVITMVSIFLIQLVILGFFIRIGSKRILRPFHRTLSKIRGFNFQQNKPLEFDQYAISEFNKLNSFLSRMSLKLLKDYRQMKEFSENLSHEIQTPSAIIRGKLEHMMNEDISENQAAMIQSIYQSNEKINKIVRSLSMLAKLENEEFEAPETINLSPVLLKVIESMEELIEMKDLNLKTQIKEEAFVKIHPFVAEVLLQNLINNAIKHNQPGGKIQIELNDYSIRIENTGKLPDFDPEIFFERFKRAENRSDSIGLGLAIVKQICKTYGFRPTYRIENNLHVISILFK</sequence>
<dbReference type="EC" id="2.7.13.3" evidence="2"/>
<evidence type="ECO:0000256" key="5">
    <source>
        <dbReference type="ARBA" id="ARBA00022692"/>
    </source>
</evidence>
<dbReference type="SMART" id="SM00387">
    <property type="entry name" value="HATPase_c"/>
    <property type="match status" value="1"/>
</dbReference>
<feature type="transmembrane region" description="Helical" evidence="8">
    <location>
        <begin position="7"/>
        <end position="27"/>
    </location>
</feature>
<evidence type="ECO:0000313" key="10">
    <source>
        <dbReference type="EMBL" id="KPQ13383.1"/>
    </source>
</evidence>
<comment type="caution">
    <text evidence="10">The sequence shown here is derived from an EMBL/GenBank/DDBJ whole genome shotgun (WGS) entry which is preliminary data.</text>
</comment>
<dbReference type="OrthoDB" id="1522504at2"/>
<dbReference type="CDD" id="cd00075">
    <property type="entry name" value="HATPase"/>
    <property type="match status" value="1"/>
</dbReference>
<evidence type="ECO:0000256" key="3">
    <source>
        <dbReference type="ARBA" id="ARBA00022553"/>
    </source>
</evidence>
<dbReference type="Pfam" id="PF02518">
    <property type="entry name" value="HATPase_c"/>
    <property type="match status" value="1"/>
</dbReference>
<dbReference type="GO" id="GO:0005886">
    <property type="term" value="C:plasma membrane"/>
    <property type="evidence" value="ECO:0007669"/>
    <property type="project" value="TreeGrafter"/>
</dbReference>
<gene>
    <name evidence="10" type="ORF">HLUCCX10_13235</name>
</gene>
<keyword evidence="7 8" id="KW-1133">Transmembrane helix</keyword>
<name>A0A0P7YFJ1_9BACT</name>
<dbReference type="PATRIC" id="fig|1305737.6.peg.3305"/>
<dbReference type="InterPro" id="IPR003594">
    <property type="entry name" value="HATPase_dom"/>
</dbReference>
<evidence type="ECO:0000259" key="9">
    <source>
        <dbReference type="PROSITE" id="PS50109"/>
    </source>
</evidence>
<evidence type="ECO:0000256" key="6">
    <source>
        <dbReference type="ARBA" id="ARBA00022777"/>
    </source>
</evidence>
<feature type="domain" description="Histidine kinase" evidence="9">
    <location>
        <begin position="216"/>
        <end position="417"/>
    </location>
</feature>
<dbReference type="InterPro" id="IPR003661">
    <property type="entry name" value="HisK_dim/P_dom"/>
</dbReference>
<dbReference type="InterPro" id="IPR050428">
    <property type="entry name" value="TCS_sensor_his_kinase"/>
</dbReference>
<dbReference type="Gene3D" id="1.10.287.130">
    <property type="match status" value="1"/>
</dbReference>
<keyword evidence="8" id="KW-0472">Membrane</keyword>
<feature type="transmembrane region" description="Helical" evidence="8">
    <location>
        <begin position="130"/>
        <end position="150"/>
    </location>
</feature>
<evidence type="ECO:0000256" key="8">
    <source>
        <dbReference type="SAM" id="Phobius"/>
    </source>
</evidence>
<dbReference type="Proteomes" id="UP000050421">
    <property type="component" value="Unassembled WGS sequence"/>
</dbReference>
<keyword evidence="6 10" id="KW-0418">Kinase</keyword>
<proteinExistence type="predicted"/>
<dbReference type="EMBL" id="LJXT01000092">
    <property type="protein sequence ID" value="KPQ13383.1"/>
    <property type="molecule type" value="Genomic_DNA"/>
</dbReference>
<dbReference type="SUPFAM" id="SSF47384">
    <property type="entry name" value="Homodimeric domain of signal transducing histidine kinase"/>
    <property type="match status" value="1"/>
</dbReference>
<dbReference type="SUPFAM" id="SSF55874">
    <property type="entry name" value="ATPase domain of HSP90 chaperone/DNA topoisomerase II/histidine kinase"/>
    <property type="match status" value="1"/>
</dbReference>
<dbReference type="GO" id="GO:0000155">
    <property type="term" value="F:phosphorelay sensor kinase activity"/>
    <property type="evidence" value="ECO:0007669"/>
    <property type="project" value="InterPro"/>
</dbReference>